<dbReference type="InterPro" id="IPR050911">
    <property type="entry name" value="DRAM/TMEM150_Autophagy_Mod"/>
</dbReference>
<dbReference type="GO" id="GO:0012505">
    <property type="term" value="C:endomembrane system"/>
    <property type="evidence" value="ECO:0007669"/>
    <property type="project" value="UniProtKB-SubCell"/>
</dbReference>
<dbReference type="AlphaFoldDB" id="A0AAV2TE34"/>
<comment type="caution">
    <text evidence="8">The sequence shown here is derived from an EMBL/GenBank/DDBJ whole genome shotgun (WGS) entry which is preliminary data.</text>
</comment>
<dbReference type="InterPro" id="IPR019402">
    <property type="entry name" value="CWH43_N"/>
</dbReference>
<evidence type="ECO:0000256" key="1">
    <source>
        <dbReference type="ARBA" id="ARBA00004127"/>
    </source>
</evidence>
<dbReference type="Pfam" id="PF10277">
    <property type="entry name" value="Frag1"/>
    <property type="match status" value="1"/>
</dbReference>
<name>A0AAV2TE34_CALDB</name>
<evidence type="ECO:0000313" key="8">
    <source>
        <dbReference type="EMBL" id="CAL5134291.1"/>
    </source>
</evidence>
<protein>
    <recommendedName>
        <fullName evidence="7">CWH43-like N-terminal domain-containing protein</fullName>
    </recommendedName>
</protein>
<evidence type="ECO:0000256" key="6">
    <source>
        <dbReference type="SAM" id="Phobius"/>
    </source>
</evidence>
<reference evidence="8" key="1">
    <citation type="submission" date="2024-06" db="EMBL/GenBank/DDBJ databases">
        <authorList>
            <person name="Liu X."/>
            <person name="Lenzi L."/>
            <person name="Haldenby T S."/>
            <person name="Uol C."/>
        </authorList>
    </citation>
    <scope>NUCLEOTIDE SEQUENCE</scope>
</reference>
<sequence>MGFRLNIIPLISGGIAVCGLFSVYELSCTLGHTDSLWPYISSLGVYAPESCLFTWFGSLYAILATISQWLWCSCMVHSLLTVGAPVSAFLLIVFMKISTVVCGLSLIGLFSINMEEANFLHYGFGMTCFVFYLIHLAGSLCLQRYLQSSDWLWISRAVLTVISICGLTLFVYFNYVALPLFTGEDYYHRRVEDGGYYEFMTSAVGEWLLVTAMVSYNALLAVDLQGFVIDFPTVYQTSSNMELSSVEIRSMGFA</sequence>
<dbReference type="PANTHER" id="PTHR21324">
    <property type="entry name" value="FASTING-INDUCIBLE INTEGRAL MEMBRANE PROTEIN TM6P1-RELATED"/>
    <property type="match status" value="1"/>
</dbReference>
<evidence type="ECO:0000256" key="3">
    <source>
        <dbReference type="ARBA" id="ARBA00022692"/>
    </source>
</evidence>
<feature type="transmembrane region" description="Helical" evidence="6">
    <location>
        <begin position="7"/>
        <end position="32"/>
    </location>
</feature>
<proteinExistence type="inferred from homology"/>
<gene>
    <name evidence="8" type="ORF">CDAUBV1_LOCUS7499</name>
</gene>
<evidence type="ECO:0000256" key="2">
    <source>
        <dbReference type="ARBA" id="ARBA00006565"/>
    </source>
</evidence>
<keyword evidence="3 6" id="KW-0812">Transmembrane</keyword>
<evidence type="ECO:0000256" key="4">
    <source>
        <dbReference type="ARBA" id="ARBA00022989"/>
    </source>
</evidence>
<feature type="transmembrane region" description="Helical" evidence="6">
    <location>
        <begin position="79"/>
        <end position="107"/>
    </location>
</feature>
<evidence type="ECO:0000259" key="7">
    <source>
        <dbReference type="Pfam" id="PF10277"/>
    </source>
</evidence>
<dbReference type="PANTHER" id="PTHR21324:SF2">
    <property type="entry name" value="EG:22E5.9 PROTEIN"/>
    <property type="match status" value="1"/>
</dbReference>
<dbReference type="EMBL" id="CAXLJL010000190">
    <property type="protein sequence ID" value="CAL5134291.1"/>
    <property type="molecule type" value="Genomic_DNA"/>
</dbReference>
<comment type="similarity">
    <text evidence="2">Belongs to the DRAM/TMEM150 family.</text>
</comment>
<feature type="domain" description="CWH43-like N-terminal" evidence="7">
    <location>
        <begin position="7"/>
        <end position="226"/>
    </location>
</feature>
<accession>A0AAV2TE34</accession>
<keyword evidence="5 6" id="KW-0472">Membrane</keyword>
<evidence type="ECO:0000313" key="9">
    <source>
        <dbReference type="Proteomes" id="UP001497525"/>
    </source>
</evidence>
<evidence type="ECO:0000256" key="5">
    <source>
        <dbReference type="ARBA" id="ARBA00023136"/>
    </source>
</evidence>
<organism evidence="8 9">
    <name type="scientific">Calicophoron daubneyi</name>
    <name type="common">Rumen fluke</name>
    <name type="synonym">Paramphistomum daubneyi</name>
    <dbReference type="NCBI Taxonomy" id="300641"/>
    <lineage>
        <taxon>Eukaryota</taxon>
        <taxon>Metazoa</taxon>
        <taxon>Spiralia</taxon>
        <taxon>Lophotrochozoa</taxon>
        <taxon>Platyhelminthes</taxon>
        <taxon>Trematoda</taxon>
        <taxon>Digenea</taxon>
        <taxon>Plagiorchiida</taxon>
        <taxon>Pronocephalata</taxon>
        <taxon>Paramphistomoidea</taxon>
        <taxon>Paramphistomidae</taxon>
        <taxon>Calicophoron</taxon>
    </lineage>
</organism>
<dbReference type="Proteomes" id="UP001497525">
    <property type="component" value="Unassembled WGS sequence"/>
</dbReference>
<feature type="transmembrane region" description="Helical" evidence="6">
    <location>
        <begin position="195"/>
        <end position="219"/>
    </location>
</feature>
<feature type="transmembrane region" description="Helical" evidence="6">
    <location>
        <begin position="154"/>
        <end position="175"/>
    </location>
</feature>
<comment type="subcellular location">
    <subcellularLocation>
        <location evidence="1">Endomembrane system</location>
        <topology evidence="1">Multi-pass membrane protein</topology>
    </subcellularLocation>
</comment>
<feature type="transmembrane region" description="Helical" evidence="6">
    <location>
        <begin position="119"/>
        <end position="142"/>
    </location>
</feature>
<keyword evidence="4 6" id="KW-1133">Transmembrane helix</keyword>
<feature type="transmembrane region" description="Helical" evidence="6">
    <location>
        <begin position="52"/>
        <end position="72"/>
    </location>
</feature>